<dbReference type="PRINTS" id="PR00081">
    <property type="entry name" value="GDHRDH"/>
</dbReference>
<dbReference type="SUPFAM" id="SSF51735">
    <property type="entry name" value="NAD(P)-binding Rossmann-fold domains"/>
    <property type="match status" value="1"/>
</dbReference>
<reference evidence="1" key="1">
    <citation type="journal article" date="2014" name="Int. J. Syst. Evol. Microbiol.">
        <title>Complete genome of a new Firmicutes species belonging to the dominant human colonic microbiota ('Ruminococcus bicirculans') reveals two chromosomes and a selective capacity to utilize plant glucans.</title>
        <authorList>
            <consortium name="NISC Comparative Sequencing Program"/>
            <person name="Wegmann U."/>
            <person name="Louis P."/>
            <person name="Goesmann A."/>
            <person name="Henrissat B."/>
            <person name="Duncan S.H."/>
            <person name="Flint H.J."/>
        </authorList>
    </citation>
    <scope>NUCLEOTIDE SEQUENCE</scope>
    <source>
        <strain evidence="1">NBRC 108219</strain>
    </source>
</reference>
<dbReference type="RefSeq" id="WP_284390788.1">
    <property type="nucleotide sequence ID" value="NZ_BSNK01000002.1"/>
</dbReference>
<sequence>MNQGVALIIGAGADTGGAIARAFAADGYHACLTRRPRNLNQLGLLADTIRDAGGTATPFGVDARNETEMAALVARIEAEVGPIEVCVFNIGANVRFGIGETTPRVFRKVWEMACFAGFLTAHNVLPRMAERGRGTMIFTGATASVRGASGFGAFASAKAGLRNLAQSAAREYGPQGVHVAHTLIDGMIDSTFIRDNVPGVDALRDEDRILNPDHIACNYVHLHRQPRDAWTFELDLRPYGESW</sequence>
<proteinExistence type="predicted"/>
<dbReference type="PANTHER" id="PTHR43431">
    <property type="entry name" value="OXIDOREDUCTASE, SHORT CHAIN DEHYDROGENASE/REDUCTASE FAMILY (AFU_ORTHOLOGUE AFUA_5G14000)"/>
    <property type="match status" value="1"/>
</dbReference>
<comment type="caution">
    <text evidence="1">The sequence shown here is derived from an EMBL/GenBank/DDBJ whole genome shotgun (WGS) entry which is preliminary data.</text>
</comment>
<organism evidence="1 2">
    <name type="scientific">Algimonas ampicilliniresistens</name>
    <dbReference type="NCBI Taxonomy" id="1298735"/>
    <lineage>
        <taxon>Bacteria</taxon>
        <taxon>Pseudomonadati</taxon>
        <taxon>Pseudomonadota</taxon>
        <taxon>Alphaproteobacteria</taxon>
        <taxon>Maricaulales</taxon>
        <taxon>Robiginitomaculaceae</taxon>
        <taxon>Algimonas</taxon>
    </lineage>
</organism>
<protein>
    <submittedName>
        <fullName evidence="1">Short-chain dehydrogenase</fullName>
    </submittedName>
</protein>
<dbReference type="EMBL" id="BSNK01000002">
    <property type="protein sequence ID" value="GLQ24414.1"/>
    <property type="molecule type" value="Genomic_DNA"/>
</dbReference>
<dbReference type="Gene3D" id="3.40.50.720">
    <property type="entry name" value="NAD(P)-binding Rossmann-like Domain"/>
    <property type="match status" value="1"/>
</dbReference>
<name>A0ABQ5VBN5_9PROT</name>
<dbReference type="InterPro" id="IPR036291">
    <property type="entry name" value="NAD(P)-bd_dom_sf"/>
</dbReference>
<reference evidence="1" key="2">
    <citation type="submission" date="2023-01" db="EMBL/GenBank/DDBJ databases">
        <title>Draft genome sequence of Algimonas ampicilliniresistens strain NBRC 108219.</title>
        <authorList>
            <person name="Sun Q."/>
            <person name="Mori K."/>
        </authorList>
    </citation>
    <scope>NUCLEOTIDE SEQUENCE</scope>
    <source>
        <strain evidence="1">NBRC 108219</strain>
    </source>
</reference>
<dbReference type="PANTHER" id="PTHR43431:SF7">
    <property type="entry name" value="OXIDOREDUCTASE, SHORT CHAIN DEHYDROGENASE_REDUCTASE FAMILY (AFU_ORTHOLOGUE AFUA_5G14000)"/>
    <property type="match status" value="1"/>
</dbReference>
<evidence type="ECO:0000313" key="1">
    <source>
        <dbReference type="EMBL" id="GLQ24414.1"/>
    </source>
</evidence>
<keyword evidence="2" id="KW-1185">Reference proteome</keyword>
<evidence type="ECO:0000313" key="2">
    <source>
        <dbReference type="Proteomes" id="UP001161391"/>
    </source>
</evidence>
<gene>
    <name evidence="1" type="ORF">GCM10007853_22880</name>
</gene>
<dbReference type="Proteomes" id="UP001161391">
    <property type="component" value="Unassembled WGS sequence"/>
</dbReference>
<dbReference type="CDD" id="cd05373">
    <property type="entry name" value="SDR_c10"/>
    <property type="match status" value="1"/>
</dbReference>
<accession>A0ABQ5VBN5</accession>
<dbReference type="InterPro" id="IPR002347">
    <property type="entry name" value="SDR_fam"/>
</dbReference>
<dbReference type="Pfam" id="PF00106">
    <property type="entry name" value="adh_short"/>
    <property type="match status" value="1"/>
</dbReference>